<evidence type="ECO:0000256" key="10">
    <source>
        <dbReference type="ARBA" id="ARBA00023002"/>
    </source>
</evidence>
<evidence type="ECO:0000256" key="14">
    <source>
        <dbReference type="PIRSR" id="PIRSR600823-1"/>
    </source>
</evidence>
<dbReference type="FunFam" id="1.10.520.10:FF:000008">
    <property type="entry name" value="Peroxidase"/>
    <property type="match status" value="1"/>
</dbReference>
<dbReference type="CDD" id="cd00693">
    <property type="entry name" value="secretory_peroxidase"/>
    <property type="match status" value="1"/>
</dbReference>
<evidence type="ECO:0000256" key="8">
    <source>
        <dbReference type="ARBA" id="ARBA00022723"/>
    </source>
</evidence>
<dbReference type="InterPro" id="IPR002016">
    <property type="entry name" value="Haem_peroxidase"/>
</dbReference>
<feature type="binding site" evidence="16">
    <location>
        <position position="103"/>
    </location>
    <ligand>
        <name>Ca(2+)</name>
        <dbReference type="ChEBI" id="CHEBI:29108"/>
        <label>1</label>
    </ligand>
</feature>
<feature type="binding site" evidence="16">
    <location>
        <position position="101"/>
    </location>
    <ligand>
        <name>Ca(2+)</name>
        <dbReference type="ChEBI" id="CHEBI:29108"/>
        <label>1</label>
    </ligand>
</feature>
<evidence type="ECO:0000256" key="12">
    <source>
        <dbReference type="ARBA" id="ARBA00023157"/>
    </source>
</evidence>
<keyword evidence="12 18" id="KW-1015">Disulfide bond</keyword>
<evidence type="ECO:0000313" key="23">
    <source>
        <dbReference type="Proteomes" id="UP000233551"/>
    </source>
</evidence>
<dbReference type="PROSITE" id="PS00435">
    <property type="entry name" value="PEROXIDASE_1"/>
    <property type="match status" value="1"/>
</dbReference>
<evidence type="ECO:0000256" key="1">
    <source>
        <dbReference type="ARBA" id="ARBA00000189"/>
    </source>
</evidence>
<proteinExistence type="inferred from homology"/>
<keyword evidence="10 19" id="KW-0560">Oxidoreductase</keyword>
<feature type="active site" description="Proton acceptor" evidence="14">
    <location>
        <position position="93"/>
    </location>
</feature>
<feature type="binding site" evidence="16">
    <location>
        <position position="97"/>
    </location>
    <ligand>
        <name>Ca(2+)</name>
        <dbReference type="ChEBI" id="CHEBI:29108"/>
        <label>1</label>
    </ligand>
</feature>
<keyword evidence="13 19" id="KW-0376">Hydrogen peroxide</keyword>
<feature type="binding site" evidence="16">
    <location>
        <position position="284"/>
    </location>
    <ligand>
        <name>Ca(2+)</name>
        <dbReference type="ChEBI" id="CHEBI:29108"/>
        <label>2</label>
    </ligand>
</feature>
<protein>
    <recommendedName>
        <fullName evidence="4 19">Peroxidase</fullName>
        <ecNumber evidence="4 19">1.11.1.7</ecNumber>
    </recommendedName>
</protein>
<dbReference type="InterPro" id="IPR019794">
    <property type="entry name" value="Peroxidases_AS"/>
</dbReference>
<dbReference type="EMBL" id="PGOL01001002">
    <property type="protein sequence ID" value="PKI61808.1"/>
    <property type="molecule type" value="Genomic_DNA"/>
</dbReference>
<keyword evidence="6 19" id="KW-0575">Peroxidase</keyword>
<evidence type="ECO:0000256" key="3">
    <source>
        <dbReference type="ARBA" id="ARBA00006873"/>
    </source>
</evidence>
<comment type="similarity">
    <text evidence="19">Belongs to the peroxidase family. Classical plant (class III) peroxidase subfamily.</text>
</comment>
<comment type="function">
    <text evidence="2">Removal of H(2)O(2), oxidation of toxic reductants, biosynthesis and degradation of lignin, suberization, auxin catabolism, response to environmental stresses such as wounding, pathogen attack and oxidative stress. These functions might be dependent on each isozyme/isoform in each plant tissue.</text>
</comment>
<dbReference type="Gene3D" id="1.10.520.10">
    <property type="match status" value="1"/>
</dbReference>
<feature type="transmembrane region" description="Helical" evidence="20">
    <location>
        <begin position="12"/>
        <end position="30"/>
    </location>
</feature>
<comment type="cofactor">
    <cofactor evidence="16 19">
        <name>Ca(2+)</name>
        <dbReference type="ChEBI" id="CHEBI:29108"/>
    </cofactor>
    <text evidence="16 19">Binds 2 calcium ions per subunit.</text>
</comment>
<dbReference type="EC" id="1.11.1.7" evidence="4 19"/>
<comment type="caution">
    <text evidence="22">The sequence shown here is derived from an EMBL/GenBank/DDBJ whole genome shotgun (WGS) entry which is preliminary data.</text>
</comment>
<keyword evidence="20" id="KW-0812">Transmembrane</keyword>
<dbReference type="PANTHER" id="PTHR31517">
    <property type="match status" value="1"/>
</dbReference>
<keyword evidence="20" id="KW-1133">Transmembrane helix</keyword>
<dbReference type="GO" id="GO:0005576">
    <property type="term" value="C:extracellular region"/>
    <property type="evidence" value="ECO:0007669"/>
    <property type="project" value="UniProtKB-SubCell"/>
</dbReference>
<evidence type="ECO:0000256" key="18">
    <source>
        <dbReference type="PIRSR" id="PIRSR600823-5"/>
    </source>
</evidence>
<evidence type="ECO:0000256" key="4">
    <source>
        <dbReference type="ARBA" id="ARBA00012313"/>
    </source>
</evidence>
<evidence type="ECO:0000313" key="22">
    <source>
        <dbReference type="EMBL" id="PKI61808.1"/>
    </source>
</evidence>
<dbReference type="PROSITE" id="PS50873">
    <property type="entry name" value="PEROXIDASE_4"/>
    <property type="match status" value="1"/>
</dbReference>
<keyword evidence="20" id="KW-0472">Membrane</keyword>
<feature type="binding site" evidence="16">
    <location>
        <position position="279"/>
    </location>
    <ligand>
        <name>Ca(2+)</name>
        <dbReference type="ChEBI" id="CHEBI:29108"/>
        <label>2</label>
    </ligand>
</feature>
<accession>A0A2I0JZS2</accession>
<dbReference type="PRINTS" id="PR00458">
    <property type="entry name" value="PEROXIDASE"/>
</dbReference>
<dbReference type="Pfam" id="PF00141">
    <property type="entry name" value="peroxidase"/>
    <property type="match status" value="1"/>
</dbReference>
<dbReference type="InterPro" id="IPR010255">
    <property type="entry name" value="Haem_peroxidase_sf"/>
</dbReference>
<dbReference type="GO" id="GO:0046872">
    <property type="term" value="F:metal ion binding"/>
    <property type="evidence" value="ECO:0007669"/>
    <property type="project" value="UniProtKB-UniRule"/>
</dbReference>
<feature type="disulfide bond" evidence="18">
    <location>
        <begin position="230"/>
        <end position="262"/>
    </location>
</feature>
<organism evidence="22 23">
    <name type="scientific">Punica granatum</name>
    <name type="common">Pomegranate</name>
    <dbReference type="NCBI Taxonomy" id="22663"/>
    <lineage>
        <taxon>Eukaryota</taxon>
        <taxon>Viridiplantae</taxon>
        <taxon>Streptophyta</taxon>
        <taxon>Embryophyta</taxon>
        <taxon>Tracheophyta</taxon>
        <taxon>Spermatophyta</taxon>
        <taxon>Magnoliopsida</taxon>
        <taxon>eudicotyledons</taxon>
        <taxon>Gunneridae</taxon>
        <taxon>Pentapetalae</taxon>
        <taxon>rosids</taxon>
        <taxon>malvids</taxon>
        <taxon>Myrtales</taxon>
        <taxon>Lythraceae</taxon>
        <taxon>Punica</taxon>
    </lineage>
</organism>
<feature type="binding site" evidence="16">
    <location>
        <position position="276"/>
    </location>
    <ligand>
        <name>Ca(2+)</name>
        <dbReference type="ChEBI" id="CHEBI:29108"/>
        <label>2</label>
    </ligand>
</feature>
<feature type="binding site" evidence="16">
    <location>
        <position position="117"/>
    </location>
    <ligand>
        <name>Ca(2+)</name>
        <dbReference type="ChEBI" id="CHEBI:29108"/>
        <label>1</label>
    </ligand>
</feature>
<feature type="binding site" evidence="16">
    <location>
        <position position="94"/>
    </location>
    <ligand>
        <name>Ca(2+)</name>
        <dbReference type="ChEBI" id="CHEBI:29108"/>
        <label>1</label>
    </ligand>
</feature>
<evidence type="ECO:0000256" key="11">
    <source>
        <dbReference type="ARBA" id="ARBA00023004"/>
    </source>
</evidence>
<keyword evidence="9 16" id="KW-0106">Calcium</keyword>
<keyword evidence="8 16" id="KW-0479">Metal-binding</keyword>
<evidence type="ECO:0000259" key="21">
    <source>
        <dbReference type="PROSITE" id="PS50873"/>
    </source>
</evidence>
<dbReference type="AlphaFoldDB" id="A0A2I0JZS2"/>
<gene>
    <name evidence="22" type="ORF">CRG98_017785</name>
</gene>
<dbReference type="GO" id="GO:0006979">
    <property type="term" value="P:response to oxidative stress"/>
    <property type="evidence" value="ECO:0007669"/>
    <property type="project" value="UniProtKB-UniRule"/>
</dbReference>
<feature type="binding site" evidence="16">
    <location>
        <position position="99"/>
    </location>
    <ligand>
        <name>Ca(2+)</name>
        <dbReference type="ChEBI" id="CHEBI:29108"/>
        <label>1</label>
    </ligand>
</feature>
<comment type="subcellular location">
    <subcellularLocation>
        <location evidence="19">Secreted</location>
    </subcellularLocation>
</comment>
<feature type="domain" description="Plant heme peroxidase family profile" evidence="21">
    <location>
        <begin position="52"/>
        <end position="357"/>
    </location>
</feature>
<dbReference type="PANTHER" id="PTHR31517:SF59">
    <property type="entry name" value="PEROXIDASE"/>
    <property type="match status" value="1"/>
</dbReference>
<keyword evidence="23" id="KW-1185">Reference proteome</keyword>
<dbReference type="PROSITE" id="PS00436">
    <property type="entry name" value="PEROXIDASE_2"/>
    <property type="match status" value="1"/>
</dbReference>
<dbReference type="GO" id="GO:0140825">
    <property type="term" value="F:lactoperoxidase activity"/>
    <property type="evidence" value="ECO:0007669"/>
    <property type="project" value="UniProtKB-EC"/>
</dbReference>
<dbReference type="PRINTS" id="PR00461">
    <property type="entry name" value="PLPEROXIDASE"/>
</dbReference>
<evidence type="ECO:0000256" key="19">
    <source>
        <dbReference type="RuleBase" id="RU362060"/>
    </source>
</evidence>
<keyword evidence="7 19" id="KW-0349">Heme</keyword>
<dbReference type="STRING" id="22663.A0A2I0JZS2"/>
<feature type="binding site" evidence="16">
    <location>
        <position position="224"/>
    </location>
    <ligand>
        <name>Ca(2+)</name>
        <dbReference type="ChEBI" id="CHEBI:29108"/>
        <label>2</label>
    </ligand>
</feature>
<dbReference type="InterPro" id="IPR000823">
    <property type="entry name" value="Peroxidase_pln"/>
</dbReference>
<keyword evidence="5 19" id="KW-0964">Secreted</keyword>
<feature type="binding site" evidence="15">
    <location>
        <position position="193"/>
    </location>
    <ligand>
        <name>substrate</name>
    </ligand>
</feature>
<feature type="disulfide bond" evidence="18">
    <location>
        <begin position="62"/>
        <end position="145"/>
    </location>
</feature>
<evidence type="ECO:0000256" key="7">
    <source>
        <dbReference type="ARBA" id="ARBA00022617"/>
    </source>
</evidence>
<feature type="site" description="Transition state stabilizer" evidence="17">
    <location>
        <position position="89"/>
    </location>
</feature>
<dbReference type="FunFam" id="1.10.420.10:FF:000001">
    <property type="entry name" value="Peroxidase"/>
    <property type="match status" value="1"/>
</dbReference>
<dbReference type="Proteomes" id="UP000233551">
    <property type="component" value="Unassembled WGS sequence"/>
</dbReference>
<sequence>MLSSSSSSLPASFASNLFFGCLLTFNVIILTSHFPTGLSKPGTNTTQQRHRQLSYGYYARTCPQVEQLVASVTNQQYKNAPVSGPATIRLFFHDCFVEGCDGSVLIATKQGSKELAERDAVDNKDLRAEGFETVTKAKALVESKCPGVVSCADILAIAARDFVHLTGGPYYQVKKGRWDGKISAASRVPPNLPRANSTVNELLKLFNSKGLKLQDLVVLSGAHTIGFAHCKHFLGRLYDYKGSKGPDPSIDSRLLKALRMSCPHYGGNADIVAPFDVTTPFVFDHAYYGNLEAKLGLLSSDQALFMDPRTRPIVQEMGKEKDRFFQAFAVAMEKMGAIGVKRGRKHGEKRRDCTVHM</sequence>
<dbReference type="InterPro" id="IPR033905">
    <property type="entry name" value="Secretory_peroxidase"/>
</dbReference>
<keyword evidence="11 16" id="KW-0408">Iron</keyword>
<feature type="disulfide bond" evidence="18">
    <location>
        <begin position="95"/>
        <end position="100"/>
    </location>
</feature>
<evidence type="ECO:0000256" key="15">
    <source>
        <dbReference type="PIRSR" id="PIRSR600823-2"/>
    </source>
</evidence>
<dbReference type="GO" id="GO:0020037">
    <property type="term" value="F:heme binding"/>
    <property type="evidence" value="ECO:0007669"/>
    <property type="project" value="UniProtKB-UniRule"/>
</dbReference>
<evidence type="ECO:0000256" key="20">
    <source>
        <dbReference type="SAM" id="Phobius"/>
    </source>
</evidence>
<dbReference type="SUPFAM" id="SSF48113">
    <property type="entry name" value="Heme-dependent peroxidases"/>
    <property type="match status" value="1"/>
</dbReference>
<evidence type="ECO:0000256" key="5">
    <source>
        <dbReference type="ARBA" id="ARBA00022525"/>
    </source>
</evidence>
<feature type="disulfide bond" evidence="18">
    <location>
        <begin position="151"/>
        <end position="353"/>
    </location>
</feature>
<comment type="catalytic activity">
    <reaction evidence="1 19">
        <text>2 a phenolic donor + H2O2 = 2 a phenolic radical donor + 2 H2O</text>
        <dbReference type="Rhea" id="RHEA:56136"/>
        <dbReference type="ChEBI" id="CHEBI:15377"/>
        <dbReference type="ChEBI" id="CHEBI:16240"/>
        <dbReference type="ChEBI" id="CHEBI:139520"/>
        <dbReference type="ChEBI" id="CHEBI:139521"/>
        <dbReference type="EC" id="1.11.1.7"/>
    </reaction>
</comment>
<reference evidence="22 23" key="1">
    <citation type="submission" date="2017-11" db="EMBL/GenBank/DDBJ databases">
        <title>De-novo sequencing of pomegranate (Punica granatum L.) genome.</title>
        <authorList>
            <person name="Akparov Z."/>
            <person name="Amiraslanov A."/>
            <person name="Hajiyeva S."/>
            <person name="Abbasov M."/>
            <person name="Kaur K."/>
            <person name="Hamwieh A."/>
            <person name="Solovyev V."/>
            <person name="Salamov A."/>
            <person name="Braich B."/>
            <person name="Kosarev P."/>
            <person name="Mahmoud A."/>
            <person name="Hajiyev E."/>
            <person name="Babayeva S."/>
            <person name="Izzatullayeva V."/>
            <person name="Mammadov A."/>
            <person name="Mammadov A."/>
            <person name="Sharifova S."/>
            <person name="Ojaghi J."/>
            <person name="Eynullazada K."/>
            <person name="Bayramov B."/>
            <person name="Abdulazimova A."/>
            <person name="Shahmuradov I."/>
        </authorList>
    </citation>
    <scope>NUCLEOTIDE SEQUENCE [LARGE SCALE GENOMIC DNA]</scope>
    <source>
        <strain evidence="23">cv. AG2017</strain>
        <tissue evidence="22">Leaf</tissue>
    </source>
</reference>
<comment type="similarity">
    <text evidence="3">Belongs to the peroxidase family. Ascorbate peroxidase subfamily.</text>
</comment>
<dbReference type="Gene3D" id="1.10.420.10">
    <property type="entry name" value="Peroxidase, domain 2"/>
    <property type="match status" value="1"/>
</dbReference>
<dbReference type="GO" id="GO:0042744">
    <property type="term" value="P:hydrogen peroxide catabolic process"/>
    <property type="evidence" value="ECO:0007669"/>
    <property type="project" value="UniProtKB-KW"/>
</dbReference>
<dbReference type="InterPro" id="IPR019793">
    <property type="entry name" value="Peroxidases_heam-ligand_BS"/>
</dbReference>
<name>A0A2I0JZS2_PUNGR</name>
<feature type="binding site" description="axial binding residue" evidence="16">
    <location>
        <position position="223"/>
    </location>
    <ligand>
        <name>heme b</name>
        <dbReference type="ChEBI" id="CHEBI:60344"/>
    </ligand>
    <ligandPart>
        <name>Fe</name>
        <dbReference type="ChEBI" id="CHEBI:18248"/>
    </ligandPart>
</feature>
<evidence type="ECO:0000256" key="9">
    <source>
        <dbReference type="ARBA" id="ARBA00022837"/>
    </source>
</evidence>
<evidence type="ECO:0000256" key="2">
    <source>
        <dbReference type="ARBA" id="ARBA00002322"/>
    </source>
</evidence>
<evidence type="ECO:0000256" key="17">
    <source>
        <dbReference type="PIRSR" id="PIRSR600823-4"/>
    </source>
</evidence>
<evidence type="ECO:0000256" key="6">
    <source>
        <dbReference type="ARBA" id="ARBA00022559"/>
    </source>
</evidence>
<evidence type="ECO:0000256" key="13">
    <source>
        <dbReference type="ARBA" id="ARBA00023324"/>
    </source>
</evidence>
<evidence type="ECO:0000256" key="16">
    <source>
        <dbReference type="PIRSR" id="PIRSR600823-3"/>
    </source>
</evidence>
<comment type="cofactor">
    <cofactor evidence="16 19">
        <name>heme b</name>
        <dbReference type="ChEBI" id="CHEBI:60344"/>
    </cofactor>
    <text evidence="16 19">Binds 1 heme b (iron(II)-protoporphyrin IX) group per subunit.</text>
</comment>